<dbReference type="EMBL" id="VIIS01001956">
    <property type="protein sequence ID" value="KAF0290429.1"/>
    <property type="molecule type" value="Genomic_DNA"/>
</dbReference>
<dbReference type="OrthoDB" id="6377485at2759"/>
<organism evidence="3 4">
    <name type="scientific">Amphibalanus amphitrite</name>
    <name type="common">Striped barnacle</name>
    <name type="synonym">Balanus amphitrite</name>
    <dbReference type="NCBI Taxonomy" id="1232801"/>
    <lineage>
        <taxon>Eukaryota</taxon>
        <taxon>Metazoa</taxon>
        <taxon>Ecdysozoa</taxon>
        <taxon>Arthropoda</taxon>
        <taxon>Crustacea</taxon>
        <taxon>Multicrustacea</taxon>
        <taxon>Cirripedia</taxon>
        <taxon>Thoracica</taxon>
        <taxon>Thoracicalcarea</taxon>
        <taxon>Balanomorpha</taxon>
        <taxon>Balanoidea</taxon>
        <taxon>Balanidae</taxon>
        <taxon>Amphibalaninae</taxon>
        <taxon>Amphibalanus</taxon>
    </lineage>
</organism>
<protein>
    <submittedName>
        <fullName evidence="3">MIP18 family protein FAM96A</fullName>
    </submittedName>
</protein>
<dbReference type="PANTHER" id="PTHR12377">
    <property type="entry name" value="CYTOSOLIC IRON-SULFUR ASSEMBLY COMPONENT 2B-RELATED"/>
    <property type="match status" value="1"/>
</dbReference>
<evidence type="ECO:0000313" key="3">
    <source>
        <dbReference type="EMBL" id="KAF0290429.1"/>
    </source>
</evidence>
<gene>
    <name evidence="3" type="primary">FAM96A_0</name>
    <name evidence="3" type="ORF">FJT64_011355</name>
</gene>
<comment type="caution">
    <text evidence="3">The sequence shown here is derived from an EMBL/GenBank/DDBJ whole genome shotgun (WGS) entry which is preliminary data.</text>
</comment>
<dbReference type="Gene3D" id="3.30.300.130">
    <property type="entry name" value="Fe-S cluster assembly (FSCA)"/>
    <property type="match status" value="1"/>
</dbReference>
<accession>A0A6A4VBB1</accession>
<reference evidence="3 4" key="1">
    <citation type="submission" date="2019-07" db="EMBL/GenBank/DDBJ databases">
        <title>Draft genome assembly of a fouling barnacle, Amphibalanus amphitrite (Darwin, 1854): The first reference genome for Thecostraca.</title>
        <authorList>
            <person name="Kim W."/>
        </authorList>
    </citation>
    <scope>NUCLEOTIDE SEQUENCE [LARGE SCALE GENOMIC DNA]</scope>
    <source>
        <strain evidence="3">SNU_AA5</strain>
        <tissue evidence="3">Soma without cirri and trophi</tissue>
    </source>
</reference>
<proteinExistence type="inferred from homology"/>
<sequence length="159" mass="17934">MCHVTISCYRVFYVFPMSLVEVAREADSDCQDKAEQVYDLIRCIEDPEKASSLEDLGVVSEEDVSVSRFPGVDGAYYVRVQLTPTVPQCSLATLIGLCVRVRLQENLDFEHKLDIVLKEGSHHTSDEVSKQINDKERVAAAMENPNLLSTVRRCIRDPE</sequence>
<dbReference type="GO" id="GO:0051604">
    <property type="term" value="P:protein maturation"/>
    <property type="evidence" value="ECO:0007669"/>
    <property type="project" value="InterPro"/>
</dbReference>
<dbReference type="GO" id="GO:0007059">
    <property type="term" value="P:chromosome segregation"/>
    <property type="evidence" value="ECO:0007669"/>
    <property type="project" value="UniProtKB-KW"/>
</dbReference>
<dbReference type="SUPFAM" id="SSF117916">
    <property type="entry name" value="Fe-S cluster assembly (FSCA) domain-like"/>
    <property type="match status" value="1"/>
</dbReference>
<name>A0A6A4VBB1_AMPAM</name>
<evidence type="ECO:0000256" key="1">
    <source>
        <dbReference type="ARBA" id="ARBA00010381"/>
    </source>
</evidence>
<dbReference type="Proteomes" id="UP000440578">
    <property type="component" value="Unassembled WGS sequence"/>
</dbReference>
<evidence type="ECO:0000256" key="2">
    <source>
        <dbReference type="ARBA" id="ARBA00022829"/>
    </source>
</evidence>
<keyword evidence="4" id="KW-1185">Reference proteome</keyword>
<dbReference type="InterPro" id="IPR034904">
    <property type="entry name" value="FSCA_dom_sf"/>
</dbReference>
<evidence type="ECO:0000313" key="4">
    <source>
        <dbReference type="Proteomes" id="UP000440578"/>
    </source>
</evidence>
<dbReference type="AlphaFoldDB" id="A0A6A4VBB1"/>
<comment type="similarity">
    <text evidence="1">Belongs to the MIP18 family.</text>
</comment>
<keyword evidence="2" id="KW-0159">Chromosome partition</keyword>
<dbReference type="PANTHER" id="PTHR12377:SF2">
    <property type="entry name" value="CYTOSOLIC IRON-SULFUR ASSEMBLY COMPONENT 2A"/>
    <property type="match status" value="1"/>
</dbReference>
<dbReference type="Gene3D" id="6.10.250.1280">
    <property type="match status" value="1"/>
</dbReference>
<dbReference type="InterPro" id="IPR039796">
    <property type="entry name" value="MIP18"/>
</dbReference>